<name>A0A6M6DY31_PRIMG</name>
<feature type="domain" description="DUF6792" evidence="2">
    <location>
        <begin position="19"/>
        <end position="227"/>
    </location>
</feature>
<evidence type="ECO:0000256" key="1">
    <source>
        <dbReference type="SAM" id="Coils"/>
    </source>
</evidence>
<gene>
    <name evidence="3" type="ORF">FDZ14_22445</name>
</gene>
<keyword evidence="1" id="KW-0175">Coiled coil</keyword>
<accession>A0A6M6DY31</accession>
<dbReference type="Proteomes" id="UP000501076">
    <property type="component" value="Chromosome"/>
</dbReference>
<protein>
    <recommendedName>
        <fullName evidence="2">DUF6792 domain-containing protein</fullName>
    </recommendedName>
</protein>
<dbReference type="EMBL" id="CP045272">
    <property type="protein sequence ID" value="QJX79863.1"/>
    <property type="molecule type" value="Genomic_DNA"/>
</dbReference>
<reference evidence="3 4" key="1">
    <citation type="submission" date="2019-10" db="EMBL/GenBank/DDBJ databases">
        <title>Complete genome sequences for adaption low water activity.</title>
        <authorList>
            <person name="Zhao L."/>
            <person name="Zhong J."/>
        </authorList>
    </citation>
    <scope>NUCLEOTIDE SEQUENCE [LARGE SCALE GENOMIC DNA]</scope>
    <source>
        <strain evidence="3 4">FDU301</strain>
    </source>
</reference>
<evidence type="ECO:0000313" key="3">
    <source>
        <dbReference type="EMBL" id="QJX79863.1"/>
    </source>
</evidence>
<evidence type="ECO:0000259" key="2">
    <source>
        <dbReference type="Pfam" id="PF20591"/>
    </source>
</evidence>
<dbReference type="AlphaFoldDB" id="A0A6M6DY31"/>
<organism evidence="3 4">
    <name type="scientific">Priestia megaterium</name>
    <name type="common">Bacillus megaterium</name>
    <dbReference type="NCBI Taxonomy" id="1404"/>
    <lineage>
        <taxon>Bacteria</taxon>
        <taxon>Bacillati</taxon>
        <taxon>Bacillota</taxon>
        <taxon>Bacilli</taxon>
        <taxon>Bacillales</taxon>
        <taxon>Bacillaceae</taxon>
        <taxon>Priestia</taxon>
    </lineage>
</organism>
<evidence type="ECO:0000313" key="4">
    <source>
        <dbReference type="Proteomes" id="UP000501076"/>
    </source>
</evidence>
<sequence length="538" mass="61063">MSEKALLNNKLRNRITQLEYKGLSGREDEIKKIYKEVKGKNPPNFEIYTSKDMGIGKKSGFDGAAIHFYDKEKKVNQVYYFMRGTEPTKDFPDVVYDGLGIGAGSNDNQIEDAQEMYNKVEKHINKKQNKNLNVKIQHYGDGHSLGGNLIVTLGLITKDFTNIRGLNDAPVNIKQLKRVDKQFSNYITQIKGKTEDISTKELLKLANTYYEKQKATISHTWVKGEPMHAQSFPGSWYAGNKVTMLGNMNTEEMINIGEYPLKRLAKWNLFLKLDEVRYNSGVSNIIGGLSLANAHVDDSVLLNIPSYVDDVKEKPLKHLPGIVLGTEGAFFLTKQAIKSPGVLVQGIKGISQRDQAKLHGINYVVKYTEANAMKTYYQVFDSGSQEEILLDYEQMKKFVYYCANAIKDKEANLNALKQYLHSEINEVFEAKKQKLKMKISREEASPQSFMEKADKDGATLAWFGQKRVAEKVTFDKTFDPLDDSVFTPVEEIISSIQEEVTYYQKFLEAFFQNFEKMMEADESVASDIKSMKEVVGGI</sequence>
<proteinExistence type="predicted"/>
<dbReference type="Pfam" id="PF20591">
    <property type="entry name" value="DUF6792"/>
    <property type="match status" value="1"/>
</dbReference>
<feature type="coiled-coil region" evidence="1">
    <location>
        <begin position="406"/>
        <end position="445"/>
    </location>
</feature>
<dbReference type="InterPro" id="IPR046742">
    <property type="entry name" value="DUF6792"/>
</dbReference>